<keyword evidence="3 6" id="KW-0812">Transmembrane</keyword>
<evidence type="ECO:0000256" key="2">
    <source>
        <dbReference type="ARBA" id="ARBA00022448"/>
    </source>
</evidence>
<dbReference type="eggNOG" id="COG1055">
    <property type="taxonomic scope" value="Bacteria"/>
</dbReference>
<keyword evidence="4 6" id="KW-1133">Transmembrane helix</keyword>
<organism evidence="8 9">
    <name type="scientific">Frateuria aurantia (strain ATCC 33424 / DSM 6220 / KCTC 2777 / LMG 1558 / NBRC 3245 / NCIMB 13370)</name>
    <name type="common">Acetobacter aurantius</name>
    <dbReference type="NCBI Taxonomy" id="767434"/>
    <lineage>
        <taxon>Bacteria</taxon>
        <taxon>Pseudomonadati</taxon>
        <taxon>Pseudomonadota</taxon>
        <taxon>Gammaproteobacteria</taxon>
        <taxon>Lysobacterales</taxon>
        <taxon>Rhodanobacteraceae</taxon>
        <taxon>Frateuria</taxon>
    </lineage>
</organism>
<dbReference type="EMBL" id="CP003350">
    <property type="protein sequence ID" value="AFC86681.1"/>
    <property type="molecule type" value="Genomic_DNA"/>
</dbReference>
<evidence type="ECO:0000313" key="9">
    <source>
        <dbReference type="Proteomes" id="UP000005234"/>
    </source>
</evidence>
<comment type="subcellular location">
    <subcellularLocation>
        <location evidence="1">Membrane</location>
        <topology evidence="1">Multi-pass membrane protein</topology>
    </subcellularLocation>
</comment>
<feature type="transmembrane region" description="Helical" evidence="6">
    <location>
        <begin position="287"/>
        <end position="308"/>
    </location>
</feature>
<dbReference type="Pfam" id="PF03600">
    <property type="entry name" value="CitMHS"/>
    <property type="match status" value="1"/>
</dbReference>
<evidence type="ECO:0000313" key="8">
    <source>
        <dbReference type="EMBL" id="AFC86681.1"/>
    </source>
</evidence>
<dbReference type="PANTHER" id="PTHR43568:SF1">
    <property type="entry name" value="P PROTEIN"/>
    <property type="match status" value="1"/>
</dbReference>
<dbReference type="InterPro" id="IPR051475">
    <property type="entry name" value="Diverse_Ion_Transporter"/>
</dbReference>
<dbReference type="HOGENOM" id="CLU_063025_1_0_6"/>
<dbReference type="RefSeq" id="WP_014403684.1">
    <property type="nucleotide sequence ID" value="NC_017033.1"/>
</dbReference>
<proteinExistence type="predicted"/>
<feature type="domain" description="Citrate transporter-like" evidence="7">
    <location>
        <begin position="21"/>
        <end position="307"/>
    </location>
</feature>
<dbReference type="AlphaFoldDB" id="H8L5M7"/>
<dbReference type="STRING" id="767434.Fraau_2313"/>
<sequence length="375" mass="39171">MLTLQPCQDFLRRESLLVGFALLAAILQGTDPVSWAQLVAWSRPPTLVGLLGLMLAIQGIRDSGLIPALAHRLIRGIPSRRGLGMALVLSSALASMLLTNDVSLFLLIPLSLVLAGPTGLPVWRLVSLEALAVNAGSALSPVGNPQNLLLLQQSGLSLGRFSLGLLPSGLAMLTLVMVFSGCWLPGGRVPPMPADIAPQAVHRPMAGSSLLALAGMVLSLASGHPGWGCGLILLATLLLAPRLAIRIDWLLLASFLAIFVALGHAAALPPVHALLARLDLQQPLTLYLSGIVASQLISNVPAAVLLLSRHPDPTALAVAVNVGGFGFGIGSMANLIAWRIAGVKGGLGRFHKVSIPFLLVTAPIVYGLQQVWHPH</sequence>
<feature type="transmembrane region" description="Helical" evidence="6">
    <location>
        <begin position="249"/>
        <end position="267"/>
    </location>
</feature>
<feature type="transmembrane region" description="Helical" evidence="6">
    <location>
        <begin position="353"/>
        <end position="372"/>
    </location>
</feature>
<dbReference type="GO" id="GO:0016020">
    <property type="term" value="C:membrane"/>
    <property type="evidence" value="ECO:0007669"/>
    <property type="project" value="UniProtKB-SubCell"/>
</dbReference>
<evidence type="ECO:0000256" key="6">
    <source>
        <dbReference type="SAM" id="Phobius"/>
    </source>
</evidence>
<evidence type="ECO:0000256" key="5">
    <source>
        <dbReference type="ARBA" id="ARBA00023136"/>
    </source>
</evidence>
<evidence type="ECO:0000256" key="1">
    <source>
        <dbReference type="ARBA" id="ARBA00004141"/>
    </source>
</evidence>
<evidence type="ECO:0000259" key="7">
    <source>
        <dbReference type="Pfam" id="PF03600"/>
    </source>
</evidence>
<evidence type="ECO:0000256" key="4">
    <source>
        <dbReference type="ARBA" id="ARBA00022989"/>
    </source>
</evidence>
<feature type="transmembrane region" description="Helical" evidence="6">
    <location>
        <begin position="104"/>
        <end position="123"/>
    </location>
</feature>
<dbReference type="KEGG" id="fau:Fraau_2313"/>
<feature type="transmembrane region" description="Helical" evidence="6">
    <location>
        <begin position="206"/>
        <end position="237"/>
    </location>
</feature>
<keyword evidence="5 6" id="KW-0472">Membrane</keyword>
<keyword evidence="9" id="KW-1185">Reference proteome</keyword>
<feature type="transmembrane region" description="Helical" evidence="6">
    <location>
        <begin position="163"/>
        <end position="186"/>
    </location>
</feature>
<evidence type="ECO:0000256" key="3">
    <source>
        <dbReference type="ARBA" id="ARBA00022692"/>
    </source>
</evidence>
<accession>H8L5M7</accession>
<reference evidence="8" key="1">
    <citation type="submission" date="2012-02" db="EMBL/GenBank/DDBJ databases">
        <title>The complete genome of Frateuria aurantia DSM 6220.</title>
        <authorList>
            <consortium name="US DOE Joint Genome Institute (JGI-PGF)"/>
            <person name="Lucas S."/>
            <person name="Copeland A."/>
            <person name="Lapidus A."/>
            <person name="Glavina del Rio T."/>
            <person name="Dalin E."/>
            <person name="Tice H."/>
            <person name="Bruce D."/>
            <person name="Goodwin L."/>
            <person name="Pitluck S."/>
            <person name="Peters L."/>
            <person name="Ovchinnikova G."/>
            <person name="Teshima H."/>
            <person name="Kyrpides N."/>
            <person name="Mavromatis K."/>
            <person name="Ivanova N."/>
            <person name="Brettin T."/>
            <person name="Detter J.C."/>
            <person name="Han C."/>
            <person name="Larimer F."/>
            <person name="Land M."/>
            <person name="Hauser L."/>
            <person name="Markowitz V."/>
            <person name="Cheng J.-F."/>
            <person name="Hugenholtz P."/>
            <person name="Woyke T."/>
            <person name="Wu D."/>
            <person name="Brambilla E."/>
            <person name="Klenk H.-P."/>
            <person name="Eisen J.A."/>
        </authorList>
    </citation>
    <scope>NUCLEOTIDE SEQUENCE</scope>
    <source>
        <strain evidence="8">DSM 6220</strain>
    </source>
</reference>
<dbReference type="InterPro" id="IPR004680">
    <property type="entry name" value="Cit_transptr-like_dom"/>
</dbReference>
<protein>
    <submittedName>
        <fullName evidence="8">Na+/H+ antiporter NhaD-like permease</fullName>
    </submittedName>
</protein>
<dbReference type="PANTHER" id="PTHR43568">
    <property type="entry name" value="P PROTEIN"/>
    <property type="match status" value="1"/>
</dbReference>
<dbReference type="GO" id="GO:0055085">
    <property type="term" value="P:transmembrane transport"/>
    <property type="evidence" value="ECO:0007669"/>
    <property type="project" value="InterPro"/>
</dbReference>
<keyword evidence="2" id="KW-0813">Transport</keyword>
<name>H8L5M7_FRAAD</name>
<gene>
    <name evidence="8" type="ordered locus">Fraau_2313</name>
</gene>
<feature type="transmembrane region" description="Helical" evidence="6">
    <location>
        <begin position="82"/>
        <end position="98"/>
    </location>
</feature>
<dbReference type="Proteomes" id="UP000005234">
    <property type="component" value="Chromosome"/>
</dbReference>
<feature type="transmembrane region" description="Helical" evidence="6">
    <location>
        <begin position="315"/>
        <end position="341"/>
    </location>
</feature>